<proteinExistence type="predicted"/>
<dbReference type="EMBL" id="KY065149">
    <property type="protein sequence ID" value="APD18142.1"/>
    <property type="molecule type" value="Genomic_DNA"/>
</dbReference>
<dbReference type="KEGG" id="vg:54974163"/>
<evidence type="ECO:0000313" key="1">
    <source>
        <dbReference type="EMBL" id="APD18142.1"/>
    </source>
</evidence>
<dbReference type="RefSeq" id="YP_009784168.1">
    <property type="nucleotide sequence ID" value="NC_047741.1"/>
</dbReference>
<reference evidence="1 2" key="1">
    <citation type="journal article" date="2017" name="PLoS ONE">
        <title>Environmental bacteriophages active on biofilms and planktonic forms of toxigenic Vibrio cholerae: Potential relevance in cholera epidemiology.</title>
        <authorList>
            <person name="Naser I.B."/>
            <person name="Hoque M.M."/>
            <person name="Abdullah A."/>
            <person name="Bari S.M.N."/>
            <person name="Ghosh A.N."/>
            <person name="Faruque S.M."/>
        </authorList>
    </citation>
    <scope>NUCLEOTIDE SEQUENCE [LARGE SCALE GENOMIC DNA]</scope>
</reference>
<organism evidence="1 2">
    <name type="scientific">Vibrio phage JSF7</name>
    <dbReference type="NCBI Taxonomy" id="1292086"/>
    <lineage>
        <taxon>Viruses</taxon>
        <taxon>Duplodnaviria</taxon>
        <taxon>Heunggongvirae</taxon>
        <taxon>Uroviricota</taxon>
        <taxon>Caudoviricetes</taxon>
        <taxon>Autographivirales</taxon>
        <taxon>Tawavirus</taxon>
        <taxon>Tawavirus JSF7</taxon>
    </lineage>
</organism>
<accession>A0A240EWV1</accession>
<dbReference type="GeneID" id="54974163"/>
<protein>
    <submittedName>
        <fullName evidence="1">Uncharacterized protein</fullName>
    </submittedName>
</protein>
<sequence length="89" mass="10271">MDINLWRKSYTVDARALFSNASLVAMKADYLQLIEEQPELLMNSAETLYDMLCQGNQVIEVTQVLMYFSNQAQCDTAMDEYYTIIRGEV</sequence>
<dbReference type="Proteomes" id="UP000225149">
    <property type="component" value="Segment"/>
</dbReference>
<keyword evidence="2" id="KW-1185">Reference proteome</keyword>
<name>A0A240EWV1_9CAUD</name>
<evidence type="ECO:0000313" key="2">
    <source>
        <dbReference type="Proteomes" id="UP000225149"/>
    </source>
</evidence>